<reference evidence="1 2" key="1">
    <citation type="submission" date="2023-07" db="EMBL/GenBank/DDBJ databases">
        <title>Genomic Encyclopedia of Type Strains, Phase IV (KMG-IV): sequencing the most valuable type-strain genomes for metagenomic binning, comparative biology and taxonomic classification.</title>
        <authorList>
            <person name="Goeker M."/>
        </authorList>
    </citation>
    <scope>NUCLEOTIDE SEQUENCE [LARGE SCALE GENOMIC DNA]</scope>
    <source>
        <strain evidence="1 2">DSM 17740</strain>
    </source>
</reference>
<dbReference type="InterPro" id="IPR017850">
    <property type="entry name" value="Alkaline_phosphatase_core_sf"/>
</dbReference>
<organism evidence="1 2">
    <name type="scientific">Caldalkalibacillus uzonensis</name>
    <dbReference type="NCBI Taxonomy" id="353224"/>
    <lineage>
        <taxon>Bacteria</taxon>
        <taxon>Bacillati</taxon>
        <taxon>Bacillota</taxon>
        <taxon>Bacilli</taxon>
        <taxon>Bacillales</taxon>
        <taxon>Bacillaceae</taxon>
        <taxon>Caldalkalibacillus</taxon>
    </lineage>
</organism>
<dbReference type="EMBL" id="JAUSUQ010000003">
    <property type="protein sequence ID" value="MDQ0338159.1"/>
    <property type="molecule type" value="Genomic_DNA"/>
</dbReference>
<accession>A0ABU0CP36</accession>
<name>A0ABU0CP36_9BACI</name>
<evidence type="ECO:0000313" key="1">
    <source>
        <dbReference type="EMBL" id="MDQ0338159.1"/>
    </source>
</evidence>
<dbReference type="SUPFAM" id="SSF53649">
    <property type="entry name" value="Alkaline phosphatase-like"/>
    <property type="match status" value="1"/>
</dbReference>
<dbReference type="InterPro" id="IPR002591">
    <property type="entry name" value="Phosphodiest/P_Trfase"/>
</dbReference>
<comment type="caution">
    <text evidence="1">The sequence shown here is derived from an EMBL/GenBank/DDBJ whole genome shotgun (WGS) entry which is preliminary data.</text>
</comment>
<gene>
    <name evidence="1" type="ORF">J2S00_000943</name>
</gene>
<dbReference type="PANTHER" id="PTHR10151">
    <property type="entry name" value="ECTONUCLEOTIDE PYROPHOSPHATASE/PHOSPHODIESTERASE"/>
    <property type="match status" value="1"/>
</dbReference>
<dbReference type="Gene3D" id="3.40.720.10">
    <property type="entry name" value="Alkaline Phosphatase, subunit A"/>
    <property type="match status" value="1"/>
</dbReference>
<dbReference type="Pfam" id="PF01663">
    <property type="entry name" value="Phosphodiest"/>
    <property type="match status" value="1"/>
</dbReference>
<keyword evidence="2" id="KW-1185">Reference proteome</keyword>
<dbReference type="PANTHER" id="PTHR10151:SF120">
    <property type="entry name" value="BIS(5'-ADENOSYL)-TRIPHOSPHATASE"/>
    <property type="match status" value="1"/>
</dbReference>
<evidence type="ECO:0000313" key="2">
    <source>
        <dbReference type="Proteomes" id="UP001232445"/>
    </source>
</evidence>
<sequence>MKKWWILGVVLLICTTISFIYFGTSLLEQTGESSLLPSGPGKLTAQEQKDDQIQDGHKKVIMIIMDSMSAPLVNSAVEKGTMPALKFLMDHGHFYPELVSPFPTMSVTIESTLLTGKMPDKHHIPGLSWYSPDEGRLINYGTTFLFWMKNGFRQGIGDTLFNLNNQHLNPAIPTIFEELAKRGKTSGSVNLIVYRGPAQHRLQLPAWSHKLFGLPDTIETKGPHALAFGRFNRPVTIQGSLPDGLTQRLGLNDEYSARVVSHVIEQGEQPDFLLAFFPDFDNIAHRHGPHYRKGLEKTDRFLQEILNSYDSWEQALEKNIFIVLGDHGQDQLVEDKEQAGINLETIYADYNFHRLGEQTMGSDIAFGVNGRMSYVYAIETKDSLAHLASQALEDERVAFAAWLEGEWGVAQAPGSKQTLRFKPIGPLTDIYGGRWTIHGDEQILGLKLDQNKWQIAFTDFPDILNHLYTALKASASSTVVLTAKPGYSFKAEGISVHAGGGEHGGAHKHDVLAAMVVAGTDKRPEHSRIVDLKAFVLSLFELDDKNGRG</sequence>
<proteinExistence type="predicted"/>
<dbReference type="Proteomes" id="UP001232445">
    <property type="component" value="Unassembled WGS sequence"/>
</dbReference>
<dbReference type="RefSeq" id="WP_307336083.1">
    <property type="nucleotide sequence ID" value="NZ_JAUSUQ010000003.1"/>
</dbReference>
<protein>
    <submittedName>
        <fullName evidence="1">AlkP superfamily pyrophosphatase or phosphodiesterase</fullName>
    </submittedName>
</protein>